<evidence type="ECO:0000313" key="3">
    <source>
        <dbReference type="EMBL" id="KAG2841424.1"/>
    </source>
</evidence>
<feature type="compositionally biased region" description="Acidic residues" evidence="1">
    <location>
        <begin position="192"/>
        <end position="206"/>
    </location>
</feature>
<feature type="domain" description="Retroviral polymerase SH3-like" evidence="2">
    <location>
        <begin position="66"/>
        <end position="118"/>
    </location>
</feature>
<evidence type="ECO:0000313" key="4">
    <source>
        <dbReference type="Proteomes" id="UP000735874"/>
    </source>
</evidence>
<dbReference type="EMBL" id="RCMG01000943">
    <property type="protein sequence ID" value="KAG2841424.1"/>
    <property type="molecule type" value="Genomic_DNA"/>
</dbReference>
<dbReference type="InterPro" id="IPR057670">
    <property type="entry name" value="SH3_retrovirus"/>
</dbReference>
<feature type="region of interest" description="Disordered" evidence="1">
    <location>
        <begin position="134"/>
        <end position="208"/>
    </location>
</feature>
<dbReference type="AlphaFoldDB" id="A0A8T0YG06"/>
<sequence length="276" mass="30768">MQHAAADRDDSSDGSLCRAVGLVRVRNRGLLLDAFVFVEILERVSCKLTSSVVSHKLDLLVELLLHLHDEKRLKWDPKARTGLFLGYEEVSKAYPLYDIEAGQVGISRDVNFDESTFGLSPLISDEDVDDLDFDSLDIDNDGSRQTEYKQAGQRKSRLTDEDKAARRPRAVRHRPGLEEASAPNDYSPQQADADEEEKSGDQDEESTPPVFWRASANAVEAAVDLSEPSTFQEAVNGPDQVHWRKAIRAELKSHRLRGVFRAAKLPNGRGDAEIGK</sequence>
<proteinExistence type="predicted"/>
<name>A0A8T0YG06_9STRA</name>
<comment type="caution">
    <text evidence="3">The sequence shown here is derived from an EMBL/GenBank/DDBJ whole genome shotgun (WGS) entry which is preliminary data.</text>
</comment>
<accession>A0A8T0YG06</accession>
<gene>
    <name evidence="3" type="ORF">PC113_g19046</name>
</gene>
<dbReference type="Proteomes" id="UP000735874">
    <property type="component" value="Unassembled WGS sequence"/>
</dbReference>
<reference evidence="3" key="1">
    <citation type="submission" date="2018-10" db="EMBL/GenBank/DDBJ databases">
        <title>Effector identification in a new, highly contiguous assembly of the strawberry crown rot pathogen Phytophthora cactorum.</title>
        <authorList>
            <person name="Armitage A.D."/>
            <person name="Nellist C.F."/>
            <person name="Bates H."/>
            <person name="Vickerstaff R.J."/>
            <person name="Harrison R.J."/>
        </authorList>
    </citation>
    <scope>NUCLEOTIDE SEQUENCE</scope>
    <source>
        <strain evidence="3">15-7</strain>
    </source>
</reference>
<protein>
    <recommendedName>
        <fullName evidence="2">Retroviral polymerase SH3-like domain-containing protein</fullName>
    </recommendedName>
</protein>
<organism evidence="3 4">
    <name type="scientific">Phytophthora cactorum</name>
    <dbReference type="NCBI Taxonomy" id="29920"/>
    <lineage>
        <taxon>Eukaryota</taxon>
        <taxon>Sar</taxon>
        <taxon>Stramenopiles</taxon>
        <taxon>Oomycota</taxon>
        <taxon>Peronosporomycetes</taxon>
        <taxon>Peronosporales</taxon>
        <taxon>Peronosporaceae</taxon>
        <taxon>Phytophthora</taxon>
    </lineage>
</organism>
<evidence type="ECO:0000259" key="2">
    <source>
        <dbReference type="Pfam" id="PF25597"/>
    </source>
</evidence>
<dbReference type="Pfam" id="PF25597">
    <property type="entry name" value="SH3_retrovirus"/>
    <property type="match status" value="1"/>
</dbReference>
<evidence type="ECO:0000256" key="1">
    <source>
        <dbReference type="SAM" id="MobiDB-lite"/>
    </source>
</evidence>